<name>A0A328ABF3_9CAUL</name>
<gene>
    <name evidence="2" type="ORF">DJ017_18350</name>
</gene>
<dbReference type="SUPFAM" id="SSF89796">
    <property type="entry name" value="CoA-transferase family III (CaiB/BaiF)"/>
    <property type="match status" value="1"/>
</dbReference>
<evidence type="ECO:0000256" key="1">
    <source>
        <dbReference type="ARBA" id="ARBA00022679"/>
    </source>
</evidence>
<dbReference type="PANTHER" id="PTHR48207">
    <property type="entry name" value="SUCCINATE--HYDROXYMETHYLGLUTARATE COA-TRANSFERASE"/>
    <property type="match status" value="1"/>
</dbReference>
<sequence length="383" mass="40585">MAGPFCTHVLGMLGAEVIKVERRGEGDVFRHYDRRPEFREMAPSFQAINVGKRSIALDLKRPEAIEVVKDLVRDADVLVENYRPGVLAKLGLGYEALAAAKPSLIYCSLSGFGQAGPLRDNPAYDHIIQAVCGVMSLTGDPDGPPFKVGFPMVDTFTGYAGALACVSAVLQQARFGGPGQRIDLSMLDASLLLMISMVGPYLIAGDVPQRVGNRGFNASPTAATFACADGPLLVGANTQKQFENLCRALGAPQLAADPRFADPDTRIDNAAPLLAALRPLFAARSAEEWEQVLNAADVPAGAVRTVPQITDHPHVAQRGLSAAFDLPGTDRTAATLNLGFALGRPEGDRVPPPPRLGEHTETILAELGYSADRIAGLRDAGAI</sequence>
<reference evidence="3" key="1">
    <citation type="submission" date="2018-05" db="EMBL/GenBank/DDBJ databases">
        <authorList>
            <person name="Li X."/>
        </authorList>
    </citation>
    <scope>NUCLEOTIDE SEQUENCE [LARGE SCALE GENOMIC DNA]</scope>
    <source>
        <strain evidence="3">LX32</strain>
    </source>
</reference>
<keyword evidence="1 2" id="KW-0808">Transferase</keyword>
<dbReference type="OrthoDB" id="7488526at2"/>
<dbReference type="PANTHER" id="PTHR48207:SF3">
    <property type="entry name" value="SUCCINATE--HYDROXYMETHYLGLUTARATE COA-TRANSFERASE"/>
    <property type="match status" value="1"/>
</dbReference>
<comment type="caution">
    <text evidence="2">The sequence shown here is derived from an EMBL/GenBank/DDBJ whole genome shotgun (WGS) entry which is preliminary data.</text>
</comment>
<dbReference type="EMBL" id="QFYQ01000002">
    <property type="protein sequence ID" value="RAK51971.1"/>
    <property type="molecule type" value="Genomic_DNA"/>
</dbReference>
<dbReference type="AlphaFoldDB" id="A0A328ABF3"/>
<dbReference type="Pfam" id="PF02515">
    <property type="entry name" value="CoA_transf_3"/>
    <property type="match status" value="1"/>
</dbReference>
<proteinExistence type="predicted"/>
<dbReference type="InterPro" id="IPR050483">
    <property type="entry name" value="CoA-transferase_III_domain"/>
</dbReference>
<protein>
    <submittedName>
        <fullName evidence="2">CoA transferase</fullName>
    </submittedName>
</protein>
<dbReference type="GO" id="GO:0008410">
    <property type="term" value="F:CoA-transferase activity"/>
    <property type="evidence" value="ECO:0007669"/>
    <property type="project" value="TreeGrafter"/>
</dbReference>
<dbReference type="Proteomes" id="UP000249254">
    <property type="component" value="Unassembled WGS sequence"/>
</dbReference>
<dbReference type="InterPro" id="IPR044855">
    <property type="entry name" value="CoA-Trfase_III_dom3_sf"/>
</dbReference>
<dbReference type="Gene3D" id="3.30.1540.10">
    <property type="entry name" value="formyl-coa transferase, domain 3"/>
    <property type="match status" value="1"/>
</dbReference>
<evidence type="ECO:0000313" key="3">
    <source>
        <dbReference type="Proteomes" id="UP000249254"/>
    </source>
</evidence>
<dbReference type="Gene3D" id="3.40.50.10540">
    <property type="entry name" value="Crotonobetainyl-coa:carnitine coa-transferase, domain 1"/>
    <property type="match status" value="1"/>
</dbReference>
<evidence type="ECO:0000313" key="2">
    <source>
        <dbReference type="EMBL" id="RAK51971.1"/>
    </source>
</evidence>
<dbReference type="InterPro" id="IPR023606">
    <property type="entry name" value="CoA-Trfase_III_dom_1_sf"/>
</dbReference>
<accession>A0A328ABF3</accession>
<keyword evidence="3" id="KW-1185">Reference proteome</keyword>
<organism evidence="2 3">
    <name type="scientific">Phenylobacterium soli</name>
    <dbReference type="NCBI Taxonomy" id="2170551"/>
    <lineage>
        <taxon>Bacteria</taxon>
        <taxon>Pseudomonadati</taxon>
        <taxon>Pseudomonadota</taxon>
        <taxon>Alphaproteobacteria</taxon>
        <taxon>Caulobacterales</taxon>
        <taxon>Caulobacteraceae</taxon>
        <taxon>Phenylobacterium</taxon>
    </lineage>
</organism>
<dbReference type="InterPro" id="IPR003673">
    <property type="entry name" value="CoA-Trfase_fam_III"/>
</dbReference>